<reference evidence="1" key="1">
    <citation type="journal article" date="2014" name="Front. Microbiol.">
        <title>High frequency of phylogenetically diverse reductive dehalogenase-homologous genes in deep subseafloor sedimentary metagenomes.</title>
        <authorList>
            <person name="Kawai M."/>
            <person name="Futagami T."/>
            <person name="Toyoda A."/>
            <person name="Takaki Y."/>
            <person name="Nishi S."/>
            <person name="Hori S."/>
            <person name="Arai W."/>
            <person name="Tsubouchi T."/>
            <person name="Morono Y."/>
            <person name="Uchiyama I."/>
            <person name="Ito T."/>
            <person name="Fujiyama A."/>
            <person name="Inagaki F."/>
            <person name="Takami H."/>
        </authorList>
    </citation>
    <scope>NUCLEOTIDE SEQUENCE</scope>
    <source>
        <strain evidence="1">Expedition CK06-06</strain>
    </source>
</reference>
<dbReference type="EMBL" id="BARU01004184">
    <property type="protein sequence ID" value="GAH18831.1"/>
    <property type="molecule type" value="Genomic_DNA"/>
</dbReference>
<sequence length="152" mass="17481">MSDYSIDMFCKDHDEMIPMLRVLKHIEIPESEWPNVNIEGTIYGLNPNNAVADTLGFFKTKYGQSKATDYGWRFLSIIWFINENKGALMKKRLVRDDASGQTIIRDELLQVLLDSFIPPKPPVIFPTTPLSDRRHTFSLSKVLKAVKPLIRD</sequence>
<protein>
    <submittedName>
        <fullName evidence="1">Uncharacterized protein</fullName>
    </submittedName>
</protein>
<name>X1DDF3_9ZZZZ</name>
<dbReference type="AlphaFoldDB" id="X1DDF3"/>
<accession>X1DDF3</accession>
<gene>
    <name evidence="1" type="ORF">S03H2_08566</name>
</gene>
<organism evidence="1">
    <name type="scientific">marine sediment metagenome</name>
    <dbReference type="NCBI Taxonomy" id="412755"/>
    <lineage>
        <taxon>unclassified sequences</taxon>
        <taxon>metagenomes</taxon>
        <taxon>ecological metagenomes</taxon>
    </lineage>
</organism>
<proteinExistence type="predicted"/>
<comment type="caution">
    <text evidence="1">The sequence shown here is derived from an EMBL/GenBank/DDBJ whole genome shotgun (WGS) entry which is preliminary data.</text>
</comment>
<evidence type="ECO:0000313" key="1">
    <source>
        <dbReference type="EMBL" id="GAH18831.1"/>
    </source>
</evidence>